<dbReference type="KEGG" id="smo:SELMODRAFT_403665"/>
<accession>D8QS51</accession>
<reference evidence="1 2" key="1">
    <citation type="journal article" date="2011" name="Science">
        <title>The Selaginella genome identifies genetic changes associated with the evolution of vascular plants.</title>
        <authorList>
            <person name="Banks J.A."/>
            <person name="Nishiyama T."/>
            <person name="Hasebe M."/>
            <person name="Bowman J.L."/>
            <person name="Gribskov M."/>
            <person name="dePamphilis C."/>
            <person name="Albert V.A."/>
            <person name="Aono N."/>
            <person name="Aoyama T."/>
            <person name="Ambrose B.A."/>
            <person name="Ashton N.W."/>
            <person name="Axtell M.J."/>
            <person name="Barker E."/>
            <person name="Barker M.S."/>
            <person name="Bennetzen J.L."/>
            <person name="Bonawitz N.D."/>
            <person name="Chapple C."/>
            <person name="Cheng C."/>
            <person name="Correa L.G."/>
            <person name="Dacre M."/>
            <person name="DeBarry J."/>
            <person name="Dreyer I."/>
            <person name="Elias M."/>
            <person name="Engstrom E.M."/>
            <person name="Estelle M."/>
            <person name="Feng L."/>
            <person name="Finet C."/>
            <person name="Floyd S.K."/>
            <person name="Frommer W.B."/>
            <person name="Fujita T."/>
            <person name="Gramzow L."/>
            <person name="Gutensohn M."/>
            <person name="Harholt J."/>
            <person name="Hattori M."/>
            <person name="Heyl A."/>
            <person name="Hirai T."/>
            <person name="Hiwatashi Y."/>
            <person name="Ishikawa M."/>
            <person name="Iwata M."/>
            <person name="Karol K.G."/>
            <person name="Koehler B."/>
            <person name="Kolukisaoglu U."/>
            <person name="Kubo M."/>
            <person name="Kurata T."/>
            <person name="Lalonde S."/>
            <person name="Li K."/>
            <person name="Li Y."/>
            <person name="Litt A."/>
            <person name="Lyons E."/>
            <person name="Manning G."/>
            <person name="Maruyama T."/>
            <person name="Michael T.P."/>
            <person name="Mikami K."/>
            <person name="Miyazaki S."/>
            <person name="Morinaga S."/>
            <person name="Murata T."/>
            <person name="Mueller-Roeber B."/>
            <person name="Nelson D.R."/>
            <person name="Obara M."/>
            <person name="Oguri Y."/>
            <person name="Olmstead R.G."/>
            <person name="Onodera N."/>
            <person name="Petersen B.L."/>
            <person name="Pils B."/>
            <person name="Prigge M."/>
            <person name="Rensing S.A."/>
            <person name="Riano-Pachon D.M."/>
            <person name="Roberts A.W."/>
            <person name="Sato Y."/>
            <person name="Scheller H.V."/>
            <person name="Schulz B."/>
            <person name="Schulz C."/>
            <person name="Shakirov E.V."/>
            <person name="Shibagaki N."/>
            <person name="Shinohara N."/>
            <person name="Shippen D.E."/>
            <person name="Soerensen I."/>
            <person name="Sotooka R."/>
            <person name="Sugimoto N."/>
            <person name="Sugita M."/>
            <person name="Sumikawa N."/>
            <person name="Tanurdzic M."/>
            <person name="Theissen G."/>
            <person name="Ulvskov P."/>
            <person name="Wakazuki S."/>
            <person name="Weng J.K."/>
            <person name="Willats W.W."/>
            <person name="Wipf D."/>
            <person name="Wolf P.G."/>
            <person name="Yang L."/>
            <person name="Zimmer A.D."/>
            <person name="Zhu Q."/>
            <person name="Mitros T."/>
            <person name="Hellsten U."/>
            <person name="Loque D."/>
            <person name="Otillar R."/>
            <person name="Salamov A."/>
            <person name="Schmutz J."/>
            <person name="Shapiro H."/>
            <person name="Lindquist E."/>
            <person name="Lucas S."/>
            <person name="Rokhsar D."/>
            <person name="Grigoriev I.V."/>
        </authorList>
    </citation>
    <scope>NUCLEOTIDE SEQUENCE [LARGE SCALE GENOMIC DNA]</scope>
</reference>
<dbReference type="AlphaFoldDB" id="D8QS51"/>
<proteinExistence type="predicted"/>
<dbReference type="EMBL" id="GL377566">
    <property type="protein sequence ID" value="EFJ37382.1"/>
    <property type="molecule type" value="Genomic_DNA"/>
</dbReference>
<protein>
    <submittedName>
        <fullName evidence="1">Uncharacterized protein</fullName>
    </submittedName>
</protein>
<dbReference type="InParanoid" id="D8QS51"/>
<organism evidence="2">
    <name type="scientific">Selaginella moellendorffii</name>
    <name type="common">Spikemoss</name>
    <dbReference type="NCBI Taxonomy" id="88036"/>
    <lineage>
        <taxon>Eukaryota</taxon>
        <taxon>Viridiplantae</taxon>
        <taxon>Streptophyta</taxon>
        <taxon>Embryophyta</taxon>
        <taxon>Tracheophyta</taxon>
        <taxon>Lycopodiopsida</taxon>
        <taxon>Selaginellales</taxon>
        <taxon>Selaginellaceae</taxon>
        <taxon>Selaginella</taxon>
    </lineage>
</organism>
<gene>
    <name evidence="1" type="ORF">SELMODRAFT_403665</name>
</gene>
<evidence type="ECO:0000313" key="2">
    <source>
        <dbReference type="Proteomes" id="UP000001514"/>
    </source>
</evidence>
<name>D8QS51_SELML</name>
<evidence type="ECO:0000313" key="1">
    <source>
        <dbReference type="EMBL" id="EFJ37382.1"/>
    </source>
</evidence>
<dbReference type="Gramene" id="EFJ37382">
    <property type="protein sequence ID" value="EFJ37382"/>
    <property type="gene ID" value="SELMODRAFT_403665"/>
</dbReference>
<dbReference type="HOGENOM" id="CLU_800232_0_0_1"/>
<keyword evidence="2" id="KW-1185">Reference proteome</keyword>
<dbReference type="Proteomes" id="UP000001514">
    <property type="component" value="Unassembled WGS sequence"/>
</dbReference>
<sequence>MQAPLQGDSSCNEQEVEVACREEVEGEQPHRDWEIIHRGKSGELASLEVVEGEQPECDVVLNNAPLFFHQPAVDCSEVEVTCHCCWMSPRHLKSTGRSNKQMLKSRHSELLVCDEEYALLEEDEVLTSFSAKLKKGESFEASICFKRDWRVFGVLLDVRRPDLVPRASRIYIIQLSKSELTSSWTPDIRRELFGFSRGSIHSTVVTLSAWAISIIKNNHAMYQLQGIYTSKRQLVPLDVHYRADEITTWLLCCSQNTWPMRKNMGWLSEWKLLAWKTSSRTLCPNEENDEQRLLASKKLKRWKTVDCSEVGSSFSTVAGAIFERRHPFYGSEASQMHRHLKPIVPEP</sequence>